<dbReference type="Proteomes" id="UP000828390">
    <property type="component" value="Unassembled WGS sequence"/>
</dbReference>
<dbReference type="AlphaFoldDB" id="A0A9D4QLC0"/>
<reference evidence="1" key="2">
    <citation type="submission" date="2020-11" db="EMBL/GenBank/DDBJ databases">
        <authorList>
            <person name="McCartney M.A."/>
            <person name="Auch B."/>
            <person name="Kono T."/>
            <person name="Mallez S."/>
            <person name="Becker A."/>
            <person name="Gohl D.M."/>
            <person name="Silverstein K.A.T."/>
            <person name="Koren S."/>
            <person name="Bechman K.B."/>
            <person name="Herman A."/>
            <person name="Abrahante J.E."/>
            <person name="Garbe J."/>
        </authorList>
    </citation>
    <scope>NUCLEOTIDE SEQUENCE</scope>
    <source>
        <strain evidence="1">Duluth1</strain>
        <tissue evidence="1">Whole animal</tissue>
    </source>
</reference>
<evidence type="ECO:0000313" key="3">
    <source>
        <dbReference type="Proteomes" id="UP000828390"/>
    </source>
</evidence>
<sequence length="80" mass="9285">MGLLPYTARVAPAQPSYQYSLVRNCLVDKYDYEILRDLIGDRVAPHQTTPLHSLGWSYADFTWHKTHFGMTLLILVYLLE</sequence>
<name>A0A9D4QLC0_DREPO</name>
<dbReference type="EMBL" id="JAIWYP010000004">
    <property type="protein sequence ID" value="KAH3835214.1"/>
    <property type="molecule type" value="Genomic_DNA"/>
</dbReference>
<keyword evidence="3" id="KW-1185">Reference proteome</keyword>
<evidence type="ECO:0000313" key="1">
    <source>
        <dbReference type="EMBL" id="KAH3835214.1"/>
    </source>
</evidence>
<gene>
    <name evidence="1" type="ORF">DPMN_108562</name>
    <name evidence="2" type="ORF">DPMN_108614</name>
</gene>
<dbReference type="EMBL" id="JAIWYP010000004">
    <property type="protein sequence ID" value="KAH3835266.1"/>
    <property type="molecule type" value="Genomic_DNA"/>
</dbReference>
<comment type="caution">
    <text evidence="1">The sequence shown here is derived from an EMBL/GenBank/DDBJ whole genome shotgun (WGS) entry which is preliminary data.</text>
</comment>
<evidence type="ECO:0000313" key="2">
    <source>
        <dbReference type="EMBL" id="KAH3835266.1"/>
    </source>
</evidence>
<protein>
    <submittedName>
        <fullName evidence="1">Uncharacterized protein</fullName>
    </submittedName>
</protein>
<accession>A0A9D4QLC0</accession>
<proteinExistence type="predicted"/>
<reference evidence="1" key="1">
    <citation type="journal article" date="2019" name="bioRxiv">
        <title>The Genome of the Zebra Mussel, Dreissena polymorpha: A Resource for Invasive Species Research.</title>
        <authorList>
            <person name="McCartney M.A."/>
            <person name="Auch B."/>
            <person name="Kono T."/>
            <person name="Mallez S."/>
            <person name="Zhang Y."/>
            <person name="Obille A."/>
            <person name="Becker A."/>
            <person name="Abrahante J.E."/>
            <person name="Garbe J."/>
            <person name="Badalamenti J.P."/>
            <person name="Herman A."/>
            <person name="Mangelson H."/>
            <person name="Liachko I."/>
            <person name="Sullivan S."/>
            <person name="Sone E.D."/>
            <person name="Koren S."/>
            <person name="Silverstein K.A.T."/>
            <person name="Beckman K.B."/>
            <person name="Gohl D.M."/>
        </authorList>
    </citation>
    <scope>NUCLEOTIDE SEQUENCE</scope>
    <source>
        <strain evidence="1">Duluth1</strain>
        <tissue evidence="1">Whole animal</tissue>
    </source>
</reference>
<organism evidence="1 3">
    <name type="scientific">Dreissena polymorpha</name>
    <name type="common">Zebra mussel</name>
    <name type="synonym">Mytilus polymorpha</name>
    <dbReference type="NCBI Taxonomy" id="45954"/>
    <lineage>
        <taxon>Eukaryota</taxon>
        <taxon>Metazoa</taxon>
        <taxon>Spiralia</taxon>
        <taxon>Lophotrochozoa</taxon>
        <taxon>Mollusca</taxon>
        <taxon>Bivalvia</taxon>
        <taxon>Autobranchia</taxon>
        <taxon>Heteroconchia</taxon>
        <taxon>Euheterodonta</taxon>
        <taxon>Imparidentia</taxon>
        <taxon>Neoheterodontei</taxon>
        <taxon>Myida</taxon>
        <taxon>Dreissenoidea</taxon>
        <taxon>Dreissenidae</taxon>
        <taxon>Dreissena</taxon>
    </lineage>
</organism>